<dbReference type="Pfam" id="PF02498">
    <property type="entry name" value="Bro-N"/>
    <property type="match status" value="1"/>
</dbReference>
<accession>A0AB39C7S5</accession>
<organism evidence="2">
    <name type="scientific">Staphylococcus phage Pel11</name>
    <dbReference type="NCBI Taxonomy" id="3235046"/>
    <lineage>
        <taxon>Viruses</taxon>
        <taxon>Duplodnaviria</taxon>
        <taxon>Heunggongvirae</taxon>
        <taxon>Uroviricota</taxon>
        <taxon>Caudoviricetes</taxon>
        <taxon>Coventryvirus</taxon>
    </lineage>
</organism>
<sequence>MNELQIFNFEELPVRTLTVDDEPYFVGKDVAEILGYKDVSSTVSKNVDLEDKTTLLIQQDGSNYKSRTTVINESGLYSLIFAAAQQSANPVIKETARKFKRFVTSEVLPSIRRTGTYSVNPTIQELANNPELVKMLVEQIARLNDSTSNQSEDLAYLKRAVTGEYVTPQDIVAIQYAITNKAEKFVEGLGVQLSLEDVLAGDIYEMARENKRQEQQKNYHIGKAKSRLLVLTKKHLGMKGNAPNNHIKRKDVDLAIQFIKDVRPSAIEI</sequence>
<evidence type="ECO:0000313" key="2">
    <source>
        <dbReference type="EMBL" id="XDJ02634.1"/>
    </source>
</evidence>
<dbReference type="EMBL" id="PP971698">
    <property type="protein sequence ID" value="XDJ02634.1"/>
    <property type="molecule type" value="Genomic_DNA"/>
</dbReference>
<reference evidence="2" key="1">
    <citation type="submission" date="2024-06" db="EMBL/GenBank/DDBJ databases">
        <title>New lytic and new temperate phages specific for Staphylococcus hyicus.</title>
        <authorList>
            <person name="Petrzik K."/>
            <person name="Sovova L."/>
        </authorList>
    </citation>
    <scope>NUCLEOTIDE SEQUENCE</scope>
</reference>
<feature type="domain" description="Bro-N" evidence="1">
    <location>
        <begin position="1"/>
        <end position="115"/>
    </location>
</feature>
<dbReference type="SMART" id="SM01040">
    <property type="entry name" value="Bro-N"/>
    <property type="match status" value="1"/>
</dbReference>
<dbReference type="InterPro" id="IPR003497">
    <property type="entry name" value="BRO_N_domain"/>
</dbReference>
<dbReference type="PROSITE" id="PS51750">
    <property type="entry name" value="BRO_N"/>
    <property type="match status" value="1"/>
</dbReference>
<dbReference type="PANTHER" id="PTHR36180:SF2">
    <property type="entry name" value="BRO FAMILY PROTEIN"/>
    <property type="match status" value="1"/>
</dbReference>
<proteinExistence type="predicted"/>
<name>A0AB39C7S5_9CAUD</name>
<dbReference type="PANTHER" id="PTHR36180">
    <property type="entry name" value="DNA-BINDING PROTEIN-RELATED-RELATED"/>
    <property type="match status" value="1"/>
</dbReference>
<evidence type="ECO:0000259" key="1">
    <source>
        <dbReference type="PROSITE" id="PS51750"/>
    </source>
</evidence>
<protein>
    <submittedName>
        <fullName evidence="2">Antirepressor protein</fullName>
    </submittedName>
</protein>